<dbReference type="GO" id="GO:0015627">
    <property type="term" value="C:type II protein secretion system complex"/>
    <property type="evidence" value="ECO:0007669"/>
    <property type="project" value="InterPro"/>
</dbReference>
<evidence type="ECO:0000259" key="11">
    <source>
        <dbReference type="Pfam" id="PF05134"/>
    </source>
</evidence>
<dbReference type="GO" id="GO:0009276">
    <property type="term" value="C:Gram-negative-bacterium-type cell wall"/>
    <property type="evidence" value="ECO:0007669"/>
    <property type="project" value="InterPro"/>
</dbReference>
<evidence type="ECO:0000313" key="13">
    <source>
        <dbReference type="EMBL" id="NLR24164.1"/>
    </source>
</evidence>
<reference evidence="13" key="1">
    <citation type="submission" date="2019-10" db="EMBL/GenBank/DDBJ databases">
        <authorList>
            <person name="Paulsen S."/>
        </authorList>
    </citation>
    <scope>NUCLEOTIDE SEQUENCE</scope>
    <source>
        <strain evidence="13">LMG 19692</strain>
    </source>
</reference>
<dbReference type="InterPro" id="IPR043129">
    <property type="entry name" value="ATPase_NBD"/>
</dbReference>
<evidence type="ECO:0000256" key="5">
    <source>
        <dbReference type="ARBA" id="ARBA00022519"/>
    </source>
</evidence>
<dbReference type="Gene3D" id="3.30.1360.100">
    <property type="entry name" value="General secretion pathway protein M, EpsM"/>
    <property type="match status" value="1"/>
</dbReference>
<keyword evidence="16" id="KW-1185">Reference proteome</keyword>
<evidence type="ECO:0000313" key="15">
    <source>
        <dbReference type="Proteomes" id="UP000646877"/>
    </source>
</evidence>
<evidence type="ECO:0000256" key="8">
    <source>
        <dbReference type="ARBA" id="ARBA00022989"/>
    </source>
</evidence>
<dbReference type="PIRSF" id="PIRSF015761">
    <property type="entry name" value="Protein_L"/>
    <property type="match status" value="1"/>
</dbReference>
<dbReference type="NCBIfam" id="TIGR01709">
    <property type="entry name" value="typeII_sec_gspL"/>
    <property type="match status" value="1"/>
</dbReference>
<keyword evidence="7 10" id="KW-0653">Protein transport</keyword>
<evidence type="ECO:0000313" key="14">
    <source>
        <dbReference type="EMBL" id="WOX28399.1"/>
    </source>
</evidence>
<evidence type="ECO:0000256" key="1">
    <source>
        <dbReference type="ARBA" id="ARBA00004377"/>
    </source>
</evidence>
<dbReference type="AlphaFoldDB" id="A0A8I2HAL5"/>
<dbReference type="Proteomes" id="UP001304419">
    <property type="component" value="Chromosome 1"/>
</dbReference>
<dbReference type="Gene3D" id="3.30.420.370">
    <property type="match status" value="1"/>
</dbReference>
<dbReference type="Pfam" id="PF12693">
    <property type="entry name" value="GspL_C"/>
    <property type="match status" value="1"/>
</dbReference>
<gene>
    <name evidence="13" type="primary">gspL</name>
    <name evidence="13" type="ORF">F9Y85_23190</name>
    <name evidence="14" type="ORF">R5H13_17525</name>
</gene>
<dbReference type="SUPFAM" id="SSF53067">
    <property type="entry name" value="Actin-like ATPase domain"/>
    <property type="match status" value="2"/>
</dbReference>
<evidence type="ECO:0000256" key="10">
    <source>
        <dbReference type="PIRNR" id="PIRNR015761"/>
    </source>
</evidence>
<keyword evidence="4" id="KW-1003">Cell membrane</keyword>
<evidence type="ECO:0000256" key="6">
    <source>
        <dbReference type="ARBA" id="ARBA00022692"/>
    </source>
</evidence>
<dbReference type="RefSeq" id="WP_130125777.1">
    <property type="nucleotide sequence ID" value="NZ_CBCSDF010000027.1"/>
</dbReference>
<dbReference type="Proteomes" id="UP000646877">
    <property type="component" value="Unassembled WGS sequence"/>
</dbReference>
<keyword evidence="6" id="KW-0812">Transmembrane</keyword>
<evidence type="ECO:0000256" key="9">
    <source>
        <dbReference type="ARBA" id="ARBA00023136"/>
    </source>
</evidence>
<dbReference type="EMBL" id="WEIA01000025">
    <property type="protein sequence ID" value="NLR24164.1"/>
    <property type="molecule type" value="Genomic_DNA"/>
</dbReference>
<evidence type="ECO:0000259" key="12">
    <source>
        <dbReference type="Pfam" id="PF12693"/>
    </source>
</evidence>
<evidence type="ECO:0000256" key="2">
    <source>
        <dbReference type="ARBA" id="ARBA00005318"/>
    </source>
</evidence>
<accession>A0A8I2HAL5</accession>
<dbReference type="Pfam" id="PF05134">
    <property type="entry name" value="T2SSL"/>
    <property type="match status" value="1"/>
</dbReference>
<dbReference type="InterPro" id="IPR024230">
    <property type="entry name" value="GspL_cyto_dom"/>
</dbReference>
<dbReference type="CDD" id="cd24017">
    <property type="entry name" value="ASKHA_T2SSL_N"/>
    <property type="match status" value="1"/>
</dbReference>
<dbReference type="InterPro" id="IPR007812">
    <property type="entry name" value="T2SS_protein-GspL"/>
</dbReference>
<keyword evidence="5" id="KW-0997">Cell inner membrane</keyword>
<proteinExistence type="inferred from homology"/>
<name>A0A8I2HAL5_9GAMM</name>
<dbReference type="GO" id="GO:0005886">
    <property type="term" value="C:plasma membrane"/>
    <property type="evidence" value="ECO:0007669"/>
    <property type="project" value="UniProtKB-SubCell"/>
</dbReference>
<keyword evidence="8" id="KW-1133">Transmembrane helix</keyword>
<feature type="domain" description="GspL periplasmic" evidence="12">
    <location>
        <begin position="246"/>
        <end position="398"/>
    </location>
</feature>
<evidence type="ECO:0000256" key="7">
    <source>
        <dbReference type="ARBA" id="ARBA00022927"/>
    </source>
</evidence>
<evidence type="ECO:0000256" key="3">
    <source>
        <dbReference type="ARBA" id="ARBA00022448"/>
    </source>
</evidence>
<comment type="subcellular location">
    <subcellularLocation>
        <location evidence="1">Cell inner membrane</location>
        <topology evidence="1">Single-pass membrane protein</topology>
    </subcellularLocation>
</comment>
<feature type="domain" description="GspL cytoplasmic actin-ATPase-like" evidence="11">
    <location>
        <begin position="5"/>
        <end position="239"/>
    </location>
</feature>
<protein>
    <recommendedName>
        <fullName evidence="10">Type II secretion system protein L</fullName>
        <shortName evidence="10">T2SS protein L</shortName>
    </recommendedName>
</protein>
<keyword evidence="3 10" id="KW-0813">Transport</keyword>
<organism evidence="13 15">
    <name type="scientific">Pseudoalteromonas maricaloris</name>
    <dbReference type="NCBI Taxonomy" id="184924"/>
    <lineage>
        <taxon>Bacteria</taxon>
        <taxon>Pseudomonadati</taxon>
        <taxon>Pseudomonadota</taxon>
        <taxon>Gammaproteobacteria</taxon>
        <taxon>Alteromonadales</taxon>
        <taxon>Pseudoalteromonadaceae</taxon>
        <taxon>Pseudoalteromonas</taxon>
    </lineage>
</organism>
<dbReference type="GO" id="GO:0015628">
    <property type="term" value="P:protein secretion by the type II secretion system"/>
    <property type="evidence" value="ECO:0007669"/>
    <property type="project" value="InterPro"/>
</dbReference>
<sequence>MTEQLLVRVDQSHQATIHWLVWSTEQQQIIASGELEGSEQLSSLAEKAQTRPVILLLPATAVQLRTLELPAKWNRKLEQALPFMLEENVATDIDALFIAIGKPGMKADTHTIDVAICDSSWLQSWFSAFDDAGISVNKALPDALCLPLHEEMTSAVQLGQQWLFKHNAWQVGTAELSWVNEYLTIAGVKQLAHFSPASDFSETITLTAQQQDYDLPLAIFAKSLSNIDFNLRQGRFAAKKKQPQWWRDWRSGLIAASVAVVSFIAIKGTQLYVISHQANQLETQAVAMYQQAFPNKVVRPHLLKKQIQNELDALSGTEQGGLLELTNHFVAIYEEIDAFAPETLRYDKRRNELRIRARAKEFQVFGQVKAILEQRGVSVEQGALNNDGDFVVGEIRIRGAA</sequence>
<dbReference type="EMBL" id="CP137578">
    <property type="protein sequence ID" value="WOX28399.1"/>
    <property type="molecule type" value="Genomic_DNA"/>
</dbReference>
<evidence type="ECO:0000256" key="4">
    <source>
        <dbReference type="ARBA" id="ARBA00022475"/>
    </source>
</evidence>
<keyword evidence="9" id="KW-0472">Membrane</keyword>
<evidence type="ECO:0000313" key="16">
    <source>
        <dbReference type="Proteomes" id="UP001304419"/>
    </source>
</evidence>
<dbReference type="InterPro" id="IPR025691">
    <property type="entry name" value="GspL_pp_dom"/>
</dbReference>
<comment type="similarity">
    <text evidence="2 10">Belongs to the GSP L family.</text>
</comment>
<dbReference type="Gene3D" id="3.30.420.380">
    <property type="match status" value="1"/>
</dbReference>
<reference evidence="14 16" key="2">
    <citation type="submission" date="2023-10" db="EMBL/GenBank/DDBJ databases">
        <title>To unveil natural product biosynthetic capacity in Pseudoalteromonas.</title>
        <authorList>
            <person name="Wang J."/>
        </authorList>
    </citation>
    <scope>NUCLEOTIDE SEQUENCE [LARGE SCALE GENOMIC DNA]</scope>
    <source>
        <strain evidence="14 16">DSM 15914</strain>
    </source>
</reference>
<comment type="function">
    <text evidence="10">Inner membrane component of the type II secretion system required for the energy-dependent secretion of extracellular factors such as proteases and toxins from the periplasm.</text>
</comment>